<dbReference type="PRINTS" id="PR01490">
    <property type="entry name" value="RTXTOXIND"/>
</dbReference>
<name>A0A2T7UKA0_9RHOB</name>
<dbReference type="Gene3D" id="2.40.420.20">
    <property type="match status" value="1"/>
</dbReference>
<dbReference type="NCBIfam" id="TIGR01730">
    <property type="entry name" value="RND_mfp"/>
    <property type="match status" value="1"/>
</dbReference>
<dbReference type="Proteomes" id="UP000244810">
    <property type="component" value="Unassembled WGS sequence"/>
</dbReference>
<feature type="region of interest" description="Disordered" evidence="2">
    <location>
        <begin position="52"/>
        <end position="75"/>
    </location>
</feature>
<dbReference type="InterPro" id="IPR058625">
    <property type="entry name" value="MdtA-like_BSH"/>
</dbReference>
<evidence type="ECO:0000256" key="1">
    <source>
        <dbReference type="ARBA" id="ARBA00009477"/>
    </source>
</evidence>
<evidence type="ECO:0000256" key="2">
    <source>
        <dbReference type="SAM" id="MobiDB-lite"/>
    </source>
</evidence>
<dbReference type="AlphaFoldDB" id="A0A2T7UKA0"/>
<reference evidence="5 6" key="1">
    <citation type="journal article" date="2011" name="Syst. Appl. Microbiol.">
        <title>Defluviimonas denitrificans gen. nov., sp. nov., and Pararhodobacter aggregans gen. nov., sp. nov., non-phototrophic Rhodobacteraceae from the biofilter of a marine aquaculture.</title>
        <authorList>
            <person name="Foesel B.U."/>
            <person name="Drake H.L."/>
            <person name="Schramm A."/>
        </authorList>
    </citation>
    <scope>NUCLEOTIDE SEQUENCE [LARGE SCALE GENOMIC DNA]</scope>
    <source>
        <strain evidence="5 6">D1-19</strain>
    </source>
</reference>
<keyword evidence="6" id="KW-1185">Reference proteome</keyword>
<evidence type="ECO:0000259" key="4">
    <source>
        <dbReference type="Pfam" id="PF25954"/>
    </source>
</evidence>
<dbReference type="Gene3D" id="1.10.287.470">
    <property type="entry name" value="Helix hairpin bin"/>
    <property type="match status" value="1"/>
</dbReference>
<feature type="domain" description="CusB-like beta-barrel" evidence="4">
    <location>
        <begin position="228"/>
        <end position="300"/>
    </location>
</feature>
<dbReference type="OrthoDB" id="9806939at2"/>
<dbReference type="InterPro" id="IPR058792">
    <property type="entry name" value="Beta-barrel_RND_2"/>
</dbReference>
<gene>
    <name evidence="5" type="ORF">DDE23_23240</name>
</gene>
<evidence type="ECO:0000313" key="5">
    <source>
        <dbReference type="EMBL" id="PVE45087.1"/>
    </source>
</evidence>
<comment type="similarity">
    <text evidence="1">Belongs to the membrane fusion protein (MFP) (TC 8.A.1) family.</text>
</comment>
<dbReference type="PANTHER" id="PTHR30469:SF36">
    <property type="entry name" value="BLL3903 PROTEIN"/>
    <property type="match status" value="1"/>
</dbReference>
<evidence type="ECO:0000259" key="3">
    <source>
        <dbReference type="Pfam" id="PF25917"/>
    </source>
</evidence>
<dbReference type="PANTHER" id="PTHR30469">
    <property type="entry name" value="MULTIDRUG RESISTANCE PROTEIN MDTA"/>
    <property type="match status" value="1"/>
</dbReference>
<protein>
    <submittedName>
        <fullName evidence="5">Efflux RND transporter periplasmic adaptor subunit</fullName>
    </submittedName>
</protein>
<accession>A0A2T7UKA0</accession>
<dbReference type="EMBL" id="QDDR01000018">
    <property type="protein sequence ID" value="PVE45087.1"/>
    <property type="molecule type" value="Genomic_DNA"/>
</dbReference>
<proteinExistence type="inferred from homology"/>
<dbReference type="FunFam" id="2.40.30.170:FF:000010">
    <property type="entry name" value="Efflux RND transporter periplasmic adaptor subunit"/>
    <property type="match status" value="1"/>
</dbReference>
<dbReference type="RefSeq" id="WP_107750914.1">
    <property type="nucleotide sequence ID" value="NZ_QBKF01000003.1"/>
</dbReference>
<dbReference type="Pfam" id="PF25917">
    <property type="entry name" value="BSH_RND"/>
    <property type="match status" value="1"/>
</dbReference>
<comment type="caution">
    <text evidence="5">The sequence shown here is derived from an EMBL/GenBank/DDBJ whole genome shotgun (WGS) entry which is preliminary data.</text>
</comment>
<dbReference type="SUPFAM" id="SSF111369">
    <property type="entry name" value="HlyD-like secretion proteins"/>
    <property type="match status" value="1"/>
</dbReference>
<organism evidence="5 6">
    <name type="scientific">Pararhodobacter aggregans</name>
    <dbReference type="NCBI Taxonomy" id="404875"/>
    <lineage>
        <taxon>Bacteria</taxon>
        <taxon>Pseudomonadati</taxon>
        <taxon>Pseudomonadota</taxon>
        <taxon>Alphaproteobacteria</taxon>
        <taxon>Rhodobacterales</taxon>
        <taxon>Paracoccaceae</taxon>
        <taxon>Pararhodobacter</taxon>
    </lineage>
</organism>
<feature type="domain" description="Multidrug resistance protein MdtA-like barrel-sandwich hybrid" evidence="3">
    <location>
        <begin position="94"/>
        <end position="215"/>
    </location>
</feature>
<sequence length="378" mass="40044">MAFWKQLFLSLVLLCGALWAAALWVPGTAGLLRSWGLGPVMDQVGIPAEAAEPAAQDAGRPRGAGGGAMVRAEPPGEGRVADTIAAIGDGRALRSVTLYPQTPGHVAEVLVQSGQRVEAGAVILRLDSEAEEIGLERARLVLDDARTRRDRVQQLRGSGAATDVQIREAELAVRQAELGLRQAEFDLTQRTLLAPIDGWLGILNVEPGTQVGTQTEIAQIDDRSALLVEFRLPESMVGRVGMGDSVEAEILAGGQGRVTGHVSAIDNRVDAASRTLRVQARLENTEDRLRAGMAFSIRIALPGIPAASVDPLAVQWSREGAFVWVVRGGVATRLPIAILQRADQAVMVEADFQPGDLVIVEGVQSVRPGAPVTLQGEG</sequence>
<dbReference type="GO" id="GO:1990281">
    <property type="term" value="C:efflux pump complex"/>
    <property type="evidence" value="ECO:0007669"/>
    <property type="project" value="TreeGrafter"/>
</dbReference>
<dbReference type="InterPro" id="IPR006143">
    <property type="entry name" value="RND_pump_MFP"/>
</dbReference>
<dbReference type="GO" id="GO:0015562">
    <property type="term" value="F:efflux transmembrane transporter activity"/>
    <property type="evidence" value="ECO:0007669"/>
    <property type="project" value="TreeGrafter"/>
</dbReference>
<evidence type="ECO:0000313" key="6">
    <source>
        <dbReference type="Proteomes" id="UP000244810"/>
    </source>
</evidence>
<dbReference type="Gene3D" id="2.40.50.100">
    <property type="match status" value="1"/>
</dbReference>
<dbReference type="Gene3D" id="2.40.30.170">
    <property type="match status" value="1"/>
</dbReference>
<dbReference type="Pfam" id="PF25954">
    <property type="entry name" value="Beta-barrel_RND_2"/>
    <property type="match status" value="1"/>
</dbReference>